<evidence type="ECO:0000313" key="2">
    <source>
        <dbReference type="EMBL" id="KAE9033595.1"/>
    </source>
</evidence>
<keyword evidence="5" id="KW-1185">Reference proteome</keyword>
<feature type="compositionally biased region" description="Basic and acidic residues" evidence="1">
    <location>
        <begin position="160"/>
        <end position="173"/>
    </location>
</feature>
<feature type="compositionally biased region" description="Acidic residues" evidence="1">
    <location>
        <begin position="237"/>
        <end position="261"/>
    </location>
</feature>
<gene>
    <name evidence="2" type="ORF">PR001_g10095</name>
    <name evidence="3" type="ORF">PR003_g9238</name>
</gene>
<accession>A0A6A4FIN3</accession>
<feature type="region of interest" description="Disordered" evidence="1">
    <location>
        <begin position="132"/>
        <end position="276"/>
    </location>
</feature>
<reference evidence="3 5" key="1">
    <citation type="submission" date="2018-08" db="EMBL/GenBank/DDBJ databases">
        <title>Genomic investigation of the strawberry pathogen Phytophthora fragariae indicates pathogenicity is determined by transcriptional variation in three key races.</title>
        <authorList>
            <person name="Adams T.M."/>
            <person name="Armitage A.D."/>
            <person name="Sobczyk M.K."/>
            <person name="Bates H.J."/>
            <person name="Dunwell J.M."/>
            <person name="Nellist C.F."/>
            <person name="Harrison R.J."/>
        </authorList>
    </citation>
    <scope>NUCLEOTIDE SEQUENCE [LARGE SCALE GENOMIC DNA]</scope>
    <source>
        <strain evidence="2 4">SCRP249</strain>
        <strain evidence="3 5">SCRP333</strain>
    </source>
</reference>
<evidence type="ECO:0000313" key="4">
    <source>
        <dbReference type="Proteomes" id="UP000429607"/>
    </source>
</evidence>
<protein>
    <submittedName>
        <fullName evidence="3">Uncharacterized protein</fullName>
    </submittedName>
</protein>
<evidence type="ECO:0000313" key="3">
    <source>
        <dbReference type="EMBL" id="KAE9342912.1"/>
    </source>
</evidence>
<dbReference type="EMBL" id="QXFV01000581">
    <property type="protein sequence ID" value="KAE9033595.1"/>
    <property type="molecule type" value="Genomic_DNA"/>
</dbReference>
<sequence>MGAKTPVTEQWAKIQRWKRHPEWKTKDAVRILEVLKPTLLNWKNKYWNIEALPPGCGRRCRMPGGGRKMRRLAPYEKEILVYYEAPAQEHSPMSLNELLTYCRSKLEFKKLNKNTQHTRAKGYIKRVNAARAASVDGDSVRSSVQEARQSAAEVATSTGEEEKNQSAAKKEDQSAAEENNQSAVEKEGQSATEKEGQSAAGAMDDGVSAVEEEGEDEEEENEEEDSQSAAGVKDDDISVVEDEKDEEEEEEGEEEEEEEVSESSGAFDVTVEADSDGFRRRPDLTLRALEMILASAPTYAAEGEIRAFAAFVWF</sequence>
<proteinExistence type="predicted"/>
<dbReference type="EMBL" id="QXFT01000475">
    <property type="protein sequence ID" value="KAE9342912.1"/>
    <property type="molecule type" value="Genomic_DNA"/>
</dbReference>
<feature type="compositionally biased region" description="Acidic residues" evidence="1">
    <location>
        <begin position="210"/>
        <end position="226"/>
    </location>
</feature>
<name>A0A6A4FIN3_9STRA</name>
<dbReference type="AlphaFoldDB" id="A0A6A4FIN3"/>
<dbReference type="Proteomes" id="UP000434957">
    <property type="component" value="Unassembled WGS sequence"/>
</dbReference>
<evidence type="ECO:0000313" key="5">
    <source>
        <dbReference type="Proteomes" id="UP000434957"/>
    </source>
</evidence>
<feature type="compositionally biased region" description="Basic and acidic residues" evidence="1">
    <location>
        <begin position="184"/>
        <end position="196"/>
    </location>
</feature>
<dbReference type="Proteomes" id="UP000429607">
    <property type="component" value="Unassembled WGS sequence"/>
</dbReference>
<evidence type="ECO:0000256" key="1">
    <source>
        <dbReference type="SAM" id="MobiDB-lite"/>
    </source>
</evidence>
<organism evidence="3 5">
    <name type="scientific">Phytophthora rubi</name>
    <dbReference type="NCBI Taxonomy" id="129364"/>
    <lineage>
        <taxon>Eukaryota</taxon>
        <taxon>Sar</taxon>
        <taxon>Stramenopiles</taxon>
        <taxon>Oomycota</taxon>
        <taxon>Peronosporomycetes</taxon>
        <taxon>Peronosporales</taxon>
        <taxon>Peronosporaceae</taxon>
        <taxon>Phytophthora</taxon>
    </lineage>
</organism>
<comment type="caution">
    <text evidence="3">The sequence shown here is derived from an EMBL/GenBank/DDBJ whole genome shotgun (WGS) entry which is preliminary data.</text>
</comment>